<sequence>MEPTVALDHEAGTLDVTGPDLPPVRLVRGSGTEASPHIPIGTRDAALLTLTVDGTPARIAPARGRLSRRSYRVDVTLDDGTAYRLVPCSYGESRLLRDGHRLGLLDSSGDGVVGAEWHEEVTPLDVAVGTTLAAAFGTGAQPWWQTALEFIGDLTP</sequence>
<name>A0ABV9XDE5_9ACTN</name>
<protein>
    <submittedName>
        <fullName evidence="1">Uncharacterized protein</fullName>
    </submittedName>
</protein>
<keyword evidence="2" id="KW-1185">Reference proteome</keyword>
<dbReference type="EMBL" id="JBHSJD010000007">
    <property type="protein sequence ID" value="MFC5022932.1"/>
    <property type="molecule type" value="Genomic_DNA"/>
</dbReference>
<dbReference type="Proteomes" id="UP001595829">
    <property type="component" value="Unassembled WGS sequence"/>
</dbReference>
<dbReference type="RefSeq" id="WP_345690396.1">
    <property type="nucleotide sequence ID" value="NZ_BAABIT010000001.1"/>
</dbReference>
<evidence type="ECO:0000313" key="1">
    <source>
        <dbReference type="EMBL" id="MFC5022932.1"/>
    </source>
</evidence>
<gene>
    <name evidence="1" type="ORF">ACFPM3_12405</name>
</gene>
<evidence type="ECO:0000313" key="2">
    <source>
        <dbReference type="Proteomes" id="UP001595829"/>
    </source>
</evidence>
<comment type="caution">
    <text evidence="1">The sequence shown here is derived from an EMBL/GenBank/DDBJ whole genome shotgun (WGS) entry which is preliminary data.</text>
</comment>
<organism evidence="1 2">
    <name type="scientific">Streptomyces coeruleoprunus</name>
    <dbReference type="NCBI Taxonomy" id="285563"/>
    <lineage>
        <taxon>Bacteria</taxon>
        <taxon>Bacillati</taxon>
        <taxon>Actinomycetota</taxon>
        <taxon>Actinomycetes</taxon>
        <taxon>Kitasatosporales</taxon>
        <taxon>Streptomycetaceae</taxon>
        <taxon>Streptomyces</taxon>
    </lineage>
</organism>
<accession>A0ABV9XDE5</accession>
<proteinExistence type="predicted"/>
<reference evidence="2" key="1">
    <citation type="journal article" date="2019" name="Int. J. Syst. Evol. Microbiol.">
        <title>The Global Catalogue of Microorganisms (GCM) 10K type strain sequencing project: providing services to taxonomists for standard genome sequencing and annotation.</title>
        <authorList>
            <consortium name="The Broad Institute Genomics Platform"/>
            <consortium name="The Broad Institute Genome Sequencing Center for Infectious Disease"/>
            <person name="Wu L."/>
            <person name="Ma J."/>
        </authorList>
    </citation>
    <scope>NUCLEOTIDE SEQUENCE [LARGE SCALE GENOMIC DNA]</scope>
    <source>
        <strain evidence="2">CGMCC 4.1648</strain>
    </source>
</reference>